<organism evidence="2 3">
    <name type="scientific">Halosaccharopolyspora lacisalsi</name>
    <dbReference type="NCBI Taxonomy" id="1000566"/>
    <lineage>
        <taxon>Bacteria</taxon>
        <taxon>Bacillati</taxon>
        <taxon>Actinomycetota</taxon>
        <taxon>Actinomycetes</taxon>
        <taxon>Pseudonocardiales</taxon>
        <taxon>Pseudonocardiaceae</taxon>
        <taxon>Halosaccharopolyspora</taxon>
    </lineage>
</organism>
<dbReference type="Pfam" id="PF14534">
    <property type="entry name" value="DUF4440"/>
    <property type="match status" value="1"/>
</dbReference>
<protein>
    <submittedName>
        <fullName evidence="2">Uncharacterized protein (TIGR02246 family)</fullName>
    </submittedName>
</protein>
<sequence length="138" mass="15736">MVDRPVTQDTSGDERDVREIEEIFAELEAAFAEHDAAKFDARFTSDVVFTAVNGRRFHGWDDIHGYHRERLTHHADDISTWYEIDRITFPTPTVALVFLRQPVKTPHDQRANIGTWVLTKQDGAWWVCAAQNTGIAAA</sequence>
<dbReference type="SUPFAM" id="SSF54427">
    <property type="entry name" value="NTF2-like"/>
    <property type="match status" value="1"/>
</dbReference>
<name>A0A839DR38_9PSEU</name>
<dbReference type="Proteomes" id="UP000569329">
    <property type="component" value="Unassembled WGS sequence"/>
</dbReference>
<dbReference type="InterPro" id="IPR011944">
    <property type="entry name" value="Steroid_delta5-4_isomerase"/>
</dbReference>
<accession>A0A839DR38</accession>
<dbReference type="EMBL" id="JACGWZ010000001">
    <property type="protein sequence ID" value="MBA8823430.1"/>
    <property type="molecule type" value="Genomic_DNA"/>
</dbReference>
<dbReference type="Gene3D" id="3.10.450.50">
    <property type="match status" value="1"/>
</dbReference>
<evidence type="ECO:0000313" key="3">
    <source>
        <dbReference type="Proteomes" id="UP000569329"/>
    </source>
</evidence>
<keyword evidence="3" id="KW-1185">Reference proteome</keyword>
<gene>
    <name evidence="2" type="ORF">FHX42_000759</name>
</gene>
<dbReference type="NCBIfam" id="TIGR02246">
    <property type="entry name" value="SgcJ/EcaC family oxidoreductase"/>
    <property type="match status" value="1"/>
</dbReference>
<dbReference type="InterPro" id="IPR027843">
    <property type="entry name" value="DUF4440"/>
</dbReference>
<dbReference type="AlphaFoldDB" id="A0A839DR38"/>
<evidence type="ECO:0000259" key="1">
    <source>
        <dbReference type="Pfam" id="PF14534"/>
    </source>
</evidence>
<dbReference type="InterPro" id="IPR032710">
    <property type="entry name" value="NTF2-like_dom_sf"/>
</dbReference>
<feature type="domain" description="DUF4440" evidence="1">
    <location>
        <begin position="20"/>
        <end position="127"/>
    </location>
</feature>
<evidence type="ECO:0000313" key="2">
    <source>
        <dbReference type="EMBL" id="MBA8823430.1"/>
    </source>
</evidence>
<proteinExistence type="predicted"/>
<comment type="caution">
    <text evidence="2">The sequence shown here is derived from an EMBL/GenBank/DDBJ whole genome shotgun (WGS) entry which is preliminary data.</text>
</comment>
<dbReference type="RefSeq" id="WP_182542740.1">
    <property type="nucleotide sequence ID" value="NZ_JACGWZ010000001.1"/>
</dbReference>
<reference evidence="2 3" key="1">
    <citation type="submission" date="2020-07" db="EMBL/GenBank/DDBJ databases">
        <title>Sequencing the genomes of 1000 actinobacteria strains.</title>
        <authorList>
            <person name="Klenk H.-P."/>
        </authorList>
    </citation>
    <scope>NUCLEOTIDE SEQUENCE [LARGE SCALE GENOMIC DNA]</scope>
    <source>
        <strain evidence="2 3">DSM 45975</strain>
    </source>
</reference>